<keyword evidence="1" id="KW-1133">Transmembrane helix</keyword>
<feature type="transmembrane region" description="Helical" evidence="1">
    <location>
        <begin position="77"/>
        <end position="98"/>
    </location>
</feature>
<dbReference type="Proteomes" id="UP001171111">
    <property type="component" value="Unassembled WGS sequence"/>
</dbReference>
<dbReference type="EMBL" id="JAULJQ010000001">
    <property type="protein sequence ID" value="MDO2408494.1"/>
    <property type="molecule type" value="Genomic_DNA"/>
</dbReference>
<proteinExistence type="predicted"/>
<keyword evidence="1" id="KW-0472">Membrane</keyword>
<evidence type="ECO:0008006" key="4">
    <source>
        <dbReference type="Google" id="ProtNLM"/>
    </source>
</evidence>
<gene>
    <name evidence="2" type="ORF">Q2362_00085</name>
</gene>
<sequence>MKNFILDKIFVTSSQPVLFGNLLEANALFNEGMLVDPAKLNFRFNYFWLYLIYGLLCVVLLTLGILVLHSSFKNIDLHFSIISTMLITSAVFVGFDVFKRWARKEISAKRIRQAWELHFAFFEYEKYSKIIENIYNEALKEKISSSELEKFVLEKVVNNK</sequence>
<evidence type="ECO:0000313" key="2">
    <source>
        <dbReference type="EMBL" id="MDO2408494.1"/>
    </source>
</evidence>
<organism evidence="2 3">
    <name type="scientific">Campylobacter magnus</name>
    <dbReference type="NCBI Taxonomy" id="3026462"/>
    <lineage>
        <taxon>Bacteria</taxon>
        <taxon>Pseudomonadati</taxon>
        <taxon>Campylobacterota</taxon>
        <taxon>Epsilonproteobacteria</taxon>
        <taxon>Campylobacterales</taxon>
        <taxon>Campylobacteraceae</taxon>
        <taxon>Campylobacter</taxon>
    </lineage>
</organism>
<accession>A0ABT8T4P4</accession>
<feature type="transmembrane region" description="Helical" evidence="1">
    <location>
        <begin position="47"/>
        <end position="71"/>
    </location>
</feature>
<evidence type="ECO:0000313" key="3">
    <source>
        <dbReference type="Proteomes" id="UP001171111"/>
    </source>
</evidence>
<protein>
    <recommendedName>
        <fullName evidence="4">DUF4231 domain-containing protein</fullName>
    </recommendedName>
</protein>
<comment type="caution">
    <text evidence="2">The sequence shown here is derived from an EMBL/GenBank/DDBJ whole genome shotgun (WGS) entry which is preliminary data.</text>
</comment>
<dbReference type="RefSeq" id="WP_302243195.1">
    <property type="nucleotide sequence ID" value="NZ_JAULJQ010000001.1"/>
</dbReference>
<keyword evidence="1" id="KW-0812">Transmembrane</keyword>
<name>A0ABT8T4P4_9BACT</name>
<evidence type="ECO:0000256" key="1">
    <source>
        <dbReference type="SAM" id="Phobius"/>
    </source>
</evidence>
<keyword evidence="3" id="KW-1185">Reference proteome</keyword>
<reference evidence="2 3" key="1">
    <citation type="submission" date="2023-06" db="EMBL/GenBank/DDBJ databases">
        <title>Campylobacter magnum sp. nov., isolated from cecal contents of domestic pigs (Sus scrofa domesticus).</title>
        <authorList>
            <person name="Papic B."/>
            <person name="Gruntar I."/>
        </authorList>
    </citation>
    <scope>NUCLEOTIDE SEQUENCE [LARGE SCALE GENOMIC DNA]</scope>
    <source>
        <strain evidence="3">34484-21</strain>
    </source>
</reference>